<gene>
    <name evidence="1" type="ORF">J3998_00900</name>
</gene>
<name>A0ABS3Q1C2_9GAMM</name>
<accession>A0ABS3Q1C2</accession>
<dbReference type="RefSeq" id="WP_208146465.1">
    <property type="nucleotide sequence ID" value="NZ_JAGETV010000001.1"/>
</dbReference>
<comment type="caution">
    <text evidence="1">The sequence shown here is derived from an EMBL/GenBank/DDBJ whole genome shotgun (WGS) entry which is preliminary data.</text>
</comment>
<keyword evidence="2" id="KW-1185">Reference proteome</keyword>
<dbReference type="Gene3D" id="1.10.150.320">
    <property type="entry name" value="Photosystem II 12 kDa extrinsic protein"/>
    <property type="match status" value="1"/>
</dbReference>
<dbReference type="EMBL" id="JAGETV010000001">
    <property type="protein sequence ID" value="MBO1926120.1"/>
    <property type="molecule type" value="Genomic_DNA"/>
</dbReference>
<organism evidence="1 2">
    <name type="scientific">Thiomicrorhabdus marina</name>
    <dbReference type="NCBI Taxonomy" id="2818442"/>
    <lineage>
        <taxon>Bacteria</taxon>
        <taxon>Pseudomonadati</taxon>
        <taxon>Pseudomonadota</taxon>
        <taxon>Gammaproteobacteria</taxon>
        <taxon>Thiotrichales</taxon>
        <taxon>Piscirickettsiaceae</taxon>
        <taxon>Thiomicrorhabdus</taxon>
    </lineage>
</organism>
<reference evidence="1 2" key="1">
    <citation type="submission" date="2021-03" db="EMBL/GenBank/DDBJ databases">
        <title>Thiomicrorhabdus sp.nov.,novel sulfur-oxidizing bacteria isolated from coastal sediment.</title>
        <authorList>
            <person name="Liu X."/>
        </authorList>
    </citation>
    <scope>NUCLEOTIDE SEQUENCE [LARGE SCALE GENOMIC DNA]</scope>
    <source>
        <strain evidence="1 2">6S2-11</strain>
    </source>
</reference>
<evidence type="ECO:0008006" key="3">
    <source>
        <dbReference type="Google" id="ProtNLM"/>
    </source>
</evidence>
<dbReference type="Proteomes" id="UP000664835">
    <property type="component" value="Unassembled WGS sequence"/>
</dbReference>
<evidence type="ECO:0000313" key="1">
    <source>
        <dbReference type="EMBL" id="MBO1926120.1"/>
    </source>
</evidence>
<proteinExistence type="predicted"/>
<protein>
    <recommendedName>
        <fullName evidence="3">Helix-turn-helix domain-containing protein</fullName>
    </recommendedName>
</protein>
<evidence type="ECO:0000313" key="2">
    <source>
        <dbReference type="Proteomes" id="UP000664835"/>
    </source>
</evidence>
<sequence length="106" mass="11981">MLYYSTLIRYLKNPVTAILLGLLLITPKLQASAVNVNLASSHEIAEALQIPQRTAERISIHCQYYTCRKAEDLLPVTGVDRTLLKKIRHDLIYSIMERGSGYSDDC</sequence>